<accession>A0A916JG12</accession>
<dbReference type="EMBL" id="CAJRAF010000002">
    <property type="protein sequence ID" value="CAG5010803.1"/>
    <property type="molecule type" value="Genomic_DNA"/>
</dbReference>
<proteinExistence type="predicted"/>
<name>A0A916JG12_9BACT</name>
<reference evidence="1" key="1">
    <citation type="submission" date="2021-04" db="EMBL/GenBank/DDBJ databases">
        <authorList>
            <person name="Rodrigo-Torres L."/>
            <person name="Arahal R. D."/>
            <person name="Lucena T."/>
        </authorList>
    </citation>
    <scope>NUCLEOTIDE SEQUENCE</scope>
    <source>
        <strain evidence="1">CECT 9275</strain>
    </source>
</reference>
<dbReference type="AlphaFoldDB" id="A0A916JG12"/>
<dbReference type="Proteomes" id="UP000680038">
    <property type="component" value="Unassembled WGS sequence"/>
</dbReference>
<dbReference type="NCBIfam" id="NF047593">
    <property type="entry name" value="IS66_ISAeme5_TnpA"/>
    <property type="match status" value="1"/>
</dbReference>
<evidence type="ECO:0000313" key="1">
    <source>
        <dbReference type="EMBL" id="CAG5010803.1"/>
    </source>
</evidence>
<dbReference type="RefSeq" id="WP_215241135.1">
    <property type="nucleotide sequence ID" value="NZ_CAJRAF010000002.1"/>
</dbReference>
<keyword evidence="2" id="KW-1185">Reference proteome</keyword>
<comment type="caution">
    <text evidence="1">The sequence shown here is derived from an EMBL/GenBank/DDBJ whole genome shotgun (WGS) entry which is preliminary data.</text>
</comment>
<gene>
    <name evidence="1" type="ORF">DYBT9275_04818</name>
</gene>
<protein>
    <submittedName>
        <fullName evidence="1">Uncharacterized protein</fullName>
    </submittedName>
</protein>
<sequence length="101" mass="11725">MKTDTEQMRQLYEQWCSEDISKQAFCNQNGLGYHKFNYWVKKFRNDSAESPVSQKGFSRIVTHSRLEQPQRQVLATFVFASGARLELFAALDAAFIRELAN</sequence>
<evidence type="ECO:0000313" key="2">
    <source>
        <dbReference type="Proteomes" id="UP000680038"/>
    </source>
</evidence>
<organism evidence="1 2">
    <name type="scientific">Dyadobacter helix</name>
    <dbReference type="NCBI Taxonomy" id="2822344"/>
    <lineage>
        <taxon>Bacteria</taxon>
        <taxon>Pseudomonadati</taxon>
        <taxon>Bacteroidota</taxon>
        <taxon>Cytophagia</taxon>
        <taxon>Cytophagales</taxon>
        <taxon>Spirosomataceae</taxon>
        <taxon>Dyadobacter</taxon>
    </lineage>
</organism>